<dbReference type="SUPFAM" id="SSF74853">
    <property type="entry name" value="Lamin A/C globular tail domain"/>
    <property type="match status" value="1"/>
</dbReference>
<keyword evidence="2" id="KW-0812">Transmembrane</keyword>
<name>A0A7C1FRC7_9CHLR</name>
<dbReference type="PROSITE" id="PS51782">
    <property type="entry name" value="LYSM"/>
    <property type="match status" value="1"/>
</dbReference>
<dbReference type="PROSITE" id="PS51841">
    <property type="entry name" value="LTD"/>
    <property type="match status" value="1"/>
</dbReference>
<evidence type="ECO:0000256" key="2">
    <source>
        <dbReference type="SAM" id="Phobius"/>
    </source>
</evidence>
<keyword evidence="2" id="KW-1133">Transmembrane helix</keyword>
<comment type="caution">
    <text evidence="5">The sequence shown here is derived from an EMBL/GenBank/DDBJ whole genome shotgun (WGS) entry which is preliminary data.</text>
</comment>
<gene>
    <name evidence="5" type="ORF">ENQ20_03980</name>
</gene>
<dbReference type="InterPro" id="IPR018392">
    <property type="entry name" value="LysM"/>
</dbReference>
<dbReference type="CDD" id="cd00118">
    <property type="entry name" value="LysM"/>
    <property type="match status" value="1"/>
</dbReference>
<dbReference type="InterPro" id="IPR036779">
    <property type="entry name" value="LysM_dom_sf"/>
</dbReference>
<protein>
    <submittedName>
        <fullName evidence="5">LysM peptidoglycan-binding domain-containing protein</fullName>
    </submittedName>
</protein>
<proteinExistence type="predicted"/>
<dbReference type="EMBL" id="DSMG01000044">
    <property type="protein sequence ID" value="HDX30635.1"/>
    <property type="molecule type" value="Genomic_DNA"/>
</dbReference>
<dbReference type="InterPro" id="IPR001322">
    <property type="entry name" value="Lamin_tail_dom"/>
</dbReference>
<feature type="region of interest" description="Disordered" evidence="1">
    <location>
        <begin position="44"/>
        <end position="70"/>
    </location>
</feature>
<dbReference type="Pfam" id="PF01476">
    <property type="entry name" value="LysM"/>
    <property type="match status" value="1"/>
</dbReference>
<feature type="domain" description="LysM" evidence="3">
    <location>
        <begin position="83"/>
        <end position="127"/>
    </location>
</feature>
<dbReference type="GO" id="GO:0008932">
    <property type="term" value="F:lytic endotransglycosylase activity"/>
    <property type="evidence" value="ECO:0007669"/>
    <property type="project" value="TreeGrafter"/>
</dbReference>
<feature type="domain" description="LTD" evidence="4">
    <location>
        <begin position="142"/>
        <end position="252"/>
    </location>
</feature>
<evidence type="ECO:0000259" key="4">
    <source>
        <dbReference type="PROSITE" id="PS51841"/>
    </source>
</evidence>
<evidence type="ECO:0000259" key="3">
    <source>
        <dbReference type="PROSITE" id="PS51782"/>
    </source>
</evidence>
<keyword evidence="2" id="KW-0472">Membrane</keyword>
<feature type="compositionally biased region" description="Polar residues" evidence="1">
    <location>
        <begin position="44"/>
        <end position="57"/>
    </location>
</feature>
<dbReference type="PANTHER" id="PTHR33734">
    <property type="entry name" value="LYSM DOMAIN-CONTAINING GPI-ANCHORED PROTEIN 2"/>
    <property type="match status" value="1"/>
</dbReference>
<dbReference type="SUPFAM" id="SSF54106">
    <property type="entry name" value="LysM domain"/>
    <property type="match status" value="1"/>
</dbReference>
<dbReference type="Pfam" id="PF00932">
    <property type="entry name" value="LTD"/>
    <property type="match status" value="1"/>
</dbReference>
<dbReference type="SMART" id="SM00257">
    <property type="entry name" value="LysM"/>
    <property type="match status" value="1"/>
</dbReference>
<evidence type="ECO:0000313" key="5">
    <source>
        <dbReference type="EMBL" id="HDX30635.1"/>
    </source>
</evidence>
<evidence type="ECO:0000256" key="1">
    <source>
        <dbReference type="SAM" id="MobiDB-lite"/>
    </source>
</evidence>
<dbReference type="InterPro" id="IPR036415">
    <property type="entry name" value="Lamin_tail_dom_sf"/>
</dbReference>
<sequence length="252" mass="26629">MNRRQLAFVIILNAFISLTIAVTVVWVVEQRRLDTEPLAALETPNTAPIPTFTSTPVTERPPEETASPTPIVESAGETAGEDEVYIVQSGDILSAIAARFGVSMQAIMDANNLTNPDFVFVGQRLVIPRGGSSSALPTATHTPGAAQTGGAGLRIASFIDVGTLASEGVRIANDSDLVVNLQGWRLEKENGPAYQFGGVSLFPGAGITLYTGTGVDTSVALYWNQAAPLWERGAVARLVNPQGQEISRLTVP</sequence>
<dbReference type="Gene3D" id="2.60.40.1260">
    <property type="entry name" value="Lamin Tail domain"/>
    <property type="match status" value="1"/>
</dbReference>
<dbReference type="PANTHER" id="PTHR33734:SF22">
    <property type="entry name" value="MEMBRANE-BOUND LYTIC MUREIN TRANSGLYCOSYLASE D"/>
    <property type="match status" value="1"/>
</dbReference>
<feature type="transmembrane region" description="Helical" evidence="2">
    <location>
        <begin position="6"/>
        <end position="28"/>
    </location>
</feature>
<dbReference type="AlphaFoldDB" id="A0A7C1FRC7"/>
<accession>A0A7C1FRC7</accession>
<organism evidence="5">
    <name type="scientific">Caldilinea aerophila</name>
    <dbReference type="NCBI Taxonomy" id="133453"/>
    <lineage>
        <taxon>Bacteria</taxon>
        <taxon>Bacillati</taxon>
        <taxon>Chloroflexota</taxon>
        <taxon>Caldilineae</taxon>
        <taxon>Caldilineales</taxon>
        <taxon>Caldilineaceae</taxon>
        <taxon>Caldilinea</taxon>
    </lineage>
</organism>
<reference evidence="5" key="1">
    <citation type="journal article" date="2020" name="mSystems">
        <title>Genome- and Community-Level Interaction Insights into Carbon Utilization and Element Cycling Functions of Hydrothermarchaeota in Hydrothermal Sediment.</title>
        <authorList>
            <person name="Zhou Z."/>
            <person name="Liu Y."/>
            <person name="Xu W."/>
            <person name="Pan J."/>
            <person name="Luo Z.H."/>
            <person name="Li M."/>
        </authorList>
    </citation>
    <scope>NUCLEOTIDE SEQUENCE [LARGE SCALE GENOMIC DNA]</scope>
    <source>
        <strain evidence="5">SpSt-289</strain>
    </source>
</reference>
<dbReference type="Gene3D" id="3.10.350.10">
    <property type="entry name" value="LysM domain"/>
    <property type="match status" value="1"/>
</dbReference>